<feature type="transmembrane region" description="Helical" evidence="6">
    <location>
        <begin position="398"/>
        <end position="418"/>
    </location>
</feature>
<gene>
    <name evidence="8" type="ORF">AAE021_06785</name>
</gene>
<proteinExistence type="predicted"/>
<protein>
    <submittedName>
        <fullName evidence="8">ABC transporter permease</fullName>
    </submittedName>
</protein>
<organism evidence="8 9">
    <name type="scientific">Arthrobacter citreus</name>
    <dbReference type="NCBI Taxonomy" id="1670"/>
    <lineage>
        <taxon>Bacteria</taxon>
        <taxon>Bacillati</taxon>
        <taxon>Actinomycetota</taxon>
        <taxon>Actinomycetes</taxon>
        <taxon>Micrococcales</taxon>
        <taxon>Micrococcaceae</taxon>
        <taxon>Arthrobacter</taxon>
    </lineage>
</organism>
<keyword evidence="9" id="KW-1185">Reference proteome</keyword>
<keyword evidence="5 6" id="KW-0472">Membrane</keyword>
<evidence type="ECO:0000313" key="9">
    <source>
        <dbReference type="Proteomes" id="UP001448858"/>
    </source>
</evidence>
<feature type="transmembrane region" description="Helical" evidence="6">
    <location>
        <begin position="16"/>
        <end position="37"/>
    </location>
</feature>
<feature type="transmembrane region" description="Helical" evidence="6">
    <location>
        <begin position="424"/>
        <end position="450"/>
    </location>
</feature>
<dbReference type="Pfam" id="PF02687">
    <property type="entry name" value="FtsX"/>
    <property type="match status" value="2"/>
</dbReference>
<feature type="transmembrane region" description="Helical" evidence="6">
    <location>
        <begin position="307"/>
        <end position="330"/>
    </location>
</feature>
<evidence type="ECO:0000256" key="2">
    <source>
        <dbReference type="ARBA" id="ARBA00022475"/>
    </source>
</evidence>
<dbReference type="EMBL" id="CP151657">
    <property type="protein sequence ID" value="WZP17254.1"/>
    <property type="molecule type" value="Genomic_DNA"/>
</dbReference>
<evidence type="ECO:0000256" key="4">
    <source>
        <dbReference type="ARBA" id="ARBA00022989"/>
    </source>
</evidence>
<evidence type="ECO:0000259" key="7">
    <source>
        <dbReference type="Pfam" id="PF02687"/>
    </source>
</evidence>
<dbReference type="PANTHER" id="PTHR30287">
    <property type="entry name" value="MEMBRANE COMPONENT OF PREDICTED ABC SUPERFAMILY METABOLITE UPTAKE TRANSPORTER"/>
    <property type="match status" value="1"/>
</dbReference>
<evidence type="ECO:0000256" key="6">
    <source>
        <dbReference type="SAM" id="Phobius"/>
    </source>
</evidence>
<feature type="transmembrane region" description="Helical" evidence="6">
    <location>
        <begin position="799"/>
        <end position="823"/>
    </location>
</feature>
<feature type="transmembrane region" description="Helical" evidence="6">
    <location>
        <begin position="763"/>
        <end position="787"/>
    </location>
</feature>
<evidence type="ECO:0000256" key="3">
    <source>
        <dbReference type="ARBA" id="ARBA00022692"/>
    </source>
</evidence>
<reference evidence="8 9" key="1">
    <citation type="submission" date="2024-04" db="EMBL/GenBank/DDBJ databases">
        <title>Arthrobacter sp. from Plains bison fecal sample.</title>
        <authorList>
            <person name="Ruzzini A."/>
        </authorList>
    </citation>
    <scope>NUCLEOTIDE SEQUENCE [LARGE SCALE GENOMIC DNA]</scope>
    <source>
        <strain evidence="8 9">EINP1</strain>
    </source>
</reference>
<feature type="transmembrane region" description="Helical" evidence="6">
    <location>
        <begin position="708"/>
        <end position="734"/>
    </location>
</feature>
<comment type="subcellular location">
    <subcellularLocation>
        <location evidence="1">Cell membrane</location>
        <topology evidence="1">Multi-pass membrane protein</topology>
    </subcellularLocation>
</comment>
<name>A0ABZ2ZYP8_9MICC</name>
<feature type="domain" description="ABC3 transporter permease C-terminal" evidence="7">
    <location>
        <begin position="712"/>
        <end position="824"/>
    </location>
</feature>
<dbReference type="Proteomes" id="UP001448858">
    <property type="component" value="Chromosome"/>
</dbReference>
<feature type="domain" description="ABC3 transporter permease C-terminal" evidence="7">
    <location>
        <begin position="259"/>
        <end position="376"/>
    </location>
</feature>
<dbReference type="RefSeq" id="WP_342024851.1">
    <property type="nucleotide sequence ID" value="NZ_CP151657.1"/>
</dbReference>
<evidence type="ECO:0000256" key="5">
    <source>
        <dbReference type="ARBA" id="ARBA00023136"/>
    </source>
</evidence>
<keyword evidence="2" id="KW-1003">Cell membrane</keyword>
<keyword evidence="3 6" id="KW-0812">Transmembrane</keyword>
<feature type="transmembrane region" description="Helical" evidence="6">
    <location>
        <begin position="259"/>
        <end position="280"/>
    </location>
</feature>
<keyword evidence="4 6" id="KW-1133">Transmembrane helix</keyword>
<accession>A0ABZ2ZYP8</accession>
<dbReference type="InterPro" id="IPR038766">
    <property type="entry name" value="Membrane_comp_ABC_pdt"/>
</dbReference>
<dbReference type="PANTHER" id="PTHR30287:SF1">
    <property type="entry name" value="INNER MEMBRANE PROTEIN"/>
    <property type="match status" value="1"/>
</dbReference>
<evidence type="ECO:0000313" key="8">
    <source>
        <dbReference type="EMBL" id="WZP17254.1"/>
    </source>
</evidence>
<evidence type="ECO:0000256" key="1">
    <source>
        <dbReference type="ARBA" id="ARBA00004651"/>
    </source>
</evidence>
<feature type="transmembrane region" description="Helical" evidence="6">
    <location>
        <begin position="350"/>
        <end position="371"/>
    </location>
</feature>
<sequence length="829" mass="83538">MFSLAKASIRYHRGGFAGVFVAVFLCAALITAMGVLIESGMRGGIAAQRFQGADVVVGAPQSHPVVEDMDAPFAERVLLSEGTMAEIDAVPGVEKAVGTVEIPLATAEGSAVSAAGWDAAALAPYALSSGNAPLKQDEVAVDDSFNVDPGSTIILSHGGEPSGYTVSGIVSPEQGAETRTAEPAVFLSAEGAAALWPHGDMVATVGVIAEPGVRPQQLAADIESQVGGVVGYTGDRRGDVENLGGSAARSTLLVFSSSLAGVAVMTAVFVTAGTLSLSIMGRRREFAMLRAVGAGANQALGLVVREVLLVSGAAAVLGAVPGFLLAGFLGGQFAAAGVIPENFRLAFSPLPALAAVLISIGAAVGAALVAARGTVRAAPTTALRESVTEKSQLGRGRVITGLALLASGLIASLMPVAFPGTAGLAAAASSILLLIIGAGVLGPWLVTGLMKLMQPLVRRSSSASLILAEANATAFPRRLASGIIPLALAIALGSVQFFMPTTVAAEADRQSRDGVVAGYLVSAPGSGVSADLADQVADLPGVEATSPVARSAILAKAAFMGMEDGVQPYAIQGLAPQDLSGTLDLGVNEGSLDRLADPETVALSADLARETGTELGEDFSFYYGDGTEATAVVVATYERGLGFGDVAVSNDTLRSHTTTGLNDYLLVTAAPDTDPEAITAGVSDLGLTVLDRDDLGAAGAAERNADSWVSVLAMLVLLGYLGISVVNTLVMATARRRPELLLLRTLGASDAQLRRMTRLESGVAAVAAVVLGTALAVPPLMGIAFSVSGQPVPTIQPVAYLLLAGTTALLALGSVAVATKAALRPAPAG</sequence>
<feature type="transmembrane region" description="Helical" evidence="6">
    <location>
        <begin position="479"/>
        <end position="499"/>
    </location>
</feature>
<dbReference type="InterPro" id="IPR003838">
    <property type="entry name" value="ABC3_permease_C"/>
</dbReference>